<feature type="binding site" evidence="2">
    <location>
        <position position="94"/>
    </location>
    <ligand>
        <name>Fe cation</name>
        <dbReference type="ChEBI" id="CHEBI:24875"/>
    </ligand>
</feature>
<dbReference type="InterPro" id="IPR036821">
    <property type="entry name" value="Peptide_deformylase_sf"/>
</dbReference>
<comment type="similarity">
    <text evidence="1 2">Belongs to the polypeptide deformylase family.</text>
</comment>
<dbReference type="RefSeq" id="WP_132012542.1">
    <property type="nucleotide sequence ID" value="NZ_SLUN01000002.1"/>
</dbReference>
<comment type="cofactor">
    <cofactor evidence="2">
        <name>Fe(2+)</name>
        <dbReference type="ChEBI" id="CHEBI:29033"/>
    </cofactor>
    <text evidence="2">Binds 1 Fe(2+) ion.</text>
</comment>
<gene>
    <name evidence="2" type="primary">def</name>
    <name evidence="3" type="ORF">EDC14_1002113</name>
</gene>
<dbReference type="PANTHER" id="PTHR10458:SF22">
    <property type="entry name" value="PEPTIDE DEFORMYLASE"/>
    <property type="match status" value="1"/>
</dbReference>
<proteinExistence type="inferred from homology"/>
<protein>
    <recommendedName>
        <fullName evidence="2">Peptide deformylase</fullName>
        <shortName evidence="2">PDF</shortName>
        <ecNumber evidence="2">3.5.1.88</ecNumber>
    </recommendedName>
    <alternativeName>
        <fullName evidence="2">Polypeptide deformylase</fullName>
    </alternativeName>
</protein>
<dbReference type="InterPro" id="IPR023635">
    <property type="entry name" value="Peptide_deformylase"/>
</dbReference>
<evidence type="ECO:0000313" key="3">
    <source>
        <dbReference type="EMBL" id="TCL76356.1"/>
    </source>
</evidence>
<dbReference type="Gene3D" id="3.90.45.10">
    <property type="entry name" value="Peptide deformylase"/>
    <property type="match status" value="1"/>
</dbReference>
<dbReference type="EMBL" id="SLUN01000002">
    <property type="protein sequence ID" value="TCL76356.1"/>
    <property type="molecule type" value="Genomic_DNA"/>
</dbReference>
<accession>A0A4R1SA34</accession>
<dbReference type="GO" id="GO:0006412">
    <property type="term" value="P:translation"/>
    <property type="evidence" value="ECO:0007669"/>
    <property type="project" value="UniProtKB-UniRule"/>
</dbReference>
<dbReference type="CDD" id="cd00487">
    <property type="entry name" value="Pep_deformylase"/>
    <property type="match status" value="1"/>
</dbReference>
<feature type="binding site" evidence="2">
    <location>
        <position position="140"/>
    </location>
    <ligand>
        <name>Fe cation</name>
        <dbReference type="ChEBI" id="CHEBI:24875"/>
    </ligand>
</feature>
<dbReference type="AlphaFoldDB" id="A0A4R1SA34"/>
<comment type="caution">
    <text evidence="3">The sequence shown here is derived from an EMBL/GenBank/DDBJ whole genome shotgun (WGS) entry which is preliminary data.</text>
</comment>
<keyword evidence="2" id="KW-0378">Hydrolase</keyword>
<dbReference type="HAMAP" id="MF_00163">
    <property type="entry name" value="Pep_deformylase"/>
    <property type="match status" value="1"/>
</dbReference>
<dbReference type="PRINTS" id="PR01576">
    <property type="entry name" value="PDEFORMYLASE"/>
</dbReference>
<keyword evidence="2" id="KW-0648">Protein biosynthesis</keyword>
<keyword evidence="2" id="KW-0408">Iron</keyword>
<keyword evidence="4" id="KW-1185">Reference proteome</keyword>
<sequence>MPAQEILLLGNPRLYETAVAVVETELEALQTVVADLHDTLIAFREKYRVGRAIAAPQIGVKKRLIYMFIDTPTVFINPVLEWKSPETMVLWDDCMSFPEILVKVERHRRIRLRYKDLDWQDRTMELEGDLAELLQHEYDHLDGILAVQRALDPYSIALTSQKALLTV</sequence>
<evidence type="ECO:0000256" key="2">
    <source>
        <dbReference type="HAMAP-Rule" id="MF_00163"/>
    </source>
</evidence>
<name>A0A4R1SA34_HYDET</name>
<evidence type="ECO:0000256" key="1">
    <source>
        <dbReference type="ARBA" id="ARBA00010759"/>
    </source>
</evidence>
<dbReference type="Proteomes" id="UP000295008">
    <property type="component" value="Unassembled WGS sequence"/>
</dbReference>
<evidence type="ECO:0000313" key="4">
    <source>
        <dbReference type="Proteomes" id="UP000295008"/>
    </source>
</evidence>
<dbReference type="GO" id="GO:0046872">
    <property type="term" value="F:metal ion binding"/>
    <property type="evidence" value="ECO:0007669"/>
    <property type="project" value="UniProtKB-KW"/>
</dbReference>
<dbReference type="OrthoDB" id="9784988at2"/>
<feature type="active site" evidence="2">
    <location>
        <position position="137"/>
    </location>
</feature>
<dbReference type="SUPFAM" id="SSF56420">
    <property type="entry name" value="Peptide deformylase"/>
    <property type="match status" value="1"/>
</dbReference>
<dbReference type="EC" id="3.5.1.88" evidence="2"/>
<feature type="binding site" evidence="2">
    <location>
        <position position="136"/>
    </location>
    <ligand>
        <name>Fe cation</name>
        <dbReference type="ChEBI" id="CHEBI:24875"/>
    </ligand>
</feature>
<dbReference type="PANTHER" id="PTHR10458">
    <property type="entry name" value="PEPTIDE DEFORMYLASE"/>
    <property type="match status" value="1"/>
</dbReference>
<keyword evidence="2" id="KW-0479">Metal-binding</keyword>
<dbReference type="GO" id="GO:0042586">
    <property type="term" value="F:peptide deformylase activity"/>
    <property type="evidence" value="ECO:0007669"/>
    <property type="project" value="UniProtKB-UniRule"/>
</dbReference>
<reference evidence="3 4" key="1">
    <citation type="submission" date="2019-03" db="EMBL/GenBank/DDBJ databases">
        <title>Genomic Encyclopedia of Type Strains, Phase IV (KMG-IV): sequencing the most valuable type-strain genomes for metagenomic binning, comparative biology and taxonomic classification.</title>
        <authorList>
            <person name="Goeker M."/>
        </authorList>
    </citation>
    <scope>NUCLEOTIDE SEQUENCE [LARGE SCALE GENOMIC DNA]</scope>
    <source>
        <strain evidence="3 4">LX-B</strain>
    </source>
</reference>
<dbReference type="PIRSF" id="PIRSF004749">
    <property type="entry name" value="Pep_def"/>
    <property type="match status" value="1"/>
</dbReference>
<dbReference type="Pfam" id="PF01327">
    <property type="entry name" value="Pep_deformylase"/>
    <property type="match status" value="1"/>
</dbReference>
<comment type="function">
    <text evidence="2">Removes the formyl group from the N-terminal Met of newly synthesized proteins. Requires at least a dipeptide for an efficient rate of reaction. N-terminal L-methionine is a prerequisite for activity but the enzyme has broad specificity at other positions.</text>
</comment>
<comment type="catalytic activity">
    <reaction evidence="2">
        <text>N-terminal N-formyl-L-methionyl-[peptide] + H2O = N-terminal L-methionyl-[peptide] + formate</text>
        <dbReference type="Rhea" id="RHEA:24420"/>
        <dbReference type="Rhea" id="RHEA-COMP:10639"/>
        <dbReference type="Rhea" id="RHEA-COMP:10640"/>
        <dbReference type="ChEBI" id="CHEBI:15377"/>
        <dbReference type="ChEBI" id="CHEBI:15740"/>
        <dbReference type="ChEBI" id="CHEBI:49298"/>
        <dbReference type="ChEBI" id="CHEBI:64731"/>
        <dbReference type="EC" id="3.5.1.88"/>
    </reaction>
</comment>
<organism evidence="3 4">
    <name type="scientific">Hydrogenispora ethanolica</name>
    <dbReference type="NCBI Taxonomy" id="1082276"/>
    <lineage>
        <taxon>Bacteria</taxon>
        <taxon>Bacillati</taxon>
        <taxon>Bacillota</taxon>
        <taxon>Hydrogenispora</taxon>
    </lineage>
</organism>